<name>A0A7T7WJK8_9GAMM</name>
<evidence type="ECO:0008006" key="4">
    <source>
        <dbReference type="Google" id="ProtNLM"/>
    </source>
</evidence>
<proteinExistence type="predicted"/>
<gene>
    <name evidence="2" type="ORF">IAQ69_04410</name>
</gene>
<reference evidence="2 3" key="1">
    <citation type="submission" date="2020-08" db="EMBL/GenBank/DDBJ databases">
        <title>Emergence of ISAba1-mediated novel tet(X) in Acinetobacter variabilis from a chicken farm.</title>
        <authorList>
            <person name="Peng K."/>
            <person name="Li R."/>
        </authorList>
    </citation>
    <scope>NUCLEOTIDE SEQUENCE [LARGE SCALE GENOMIC DNA]</scope>
    <source>
        <strain evidence="2 3">XM9F202-2</strain>
    </source>
</reference>
<dbReference type="Proteomes" id="UP000596079">
    <property type="component" value="Chromosome"/>
</dbReference>
<accession>A0A7T7WJK8</accession>
<organism evidence="2 3">
    <name type="scientific">Acinetobacter variabilis</name>
    <dbReference type="NCBI Taxonomy" id="70346"/>
    <lineage>
        <taxon>Bacteria</taxon>
        <taxon>Pseudomonadati</taxon>
        <taxon>Pseudomonadota</taxon>
        <taxon>Gammaproteobacteria</taxon>
        <taxon>Moraxellales</taxon>
        <taxon>Moraxellaceae</taxon>
        <taxon>Acinetobacter</taxon>
    </lineage>
</organism>
<dbReference type="PROSITE" id="PS51257">
    <property type="entry name" value="PROKAR_LIPOPROTEIN"/>
    <property type="match status" value="1"/>
</dbReference>
<feature type="signal peptide" evidence="1">
    <location>
        <begin position="1"/>
        <end position="20"/>
    </location>
</feature>
<protein>
    <recommendedName>
        <fullName evidence="4">DUF4156 domain-containing protein</fullName>
    </recommendedName>
</protein>
<evidence type="ECO:0000313" key="2">
    <source>
        <dbReference type="EMBL" id="QQN88925.1"/>
    </source>
</evidence>
<evidence type="ECO:0000313" key="3">
    <source>
        <dbReference type="Proteomes" id="UP000596079"/>
    </source>
</evidence>
<dbReference type="EMBL" id="CP060811">
    <property type="protein sequence ID" value="QQN88925.1"/>
    <property type="molecule type" value="Genomic_DNA"/>
</dbReference>
<keyword evidence="1" id="KW-0732">Signal</keyword>
<feature type="chain" id="PRO_5032793604" description="DUF4156 domain-containing protein" evidence="1">
    <location>
        <begin position="21"/>
        <end position="141"/>
    </location>
</feature>
<dbReference type="AlphaFoldDB" id="A0A7T7WJK8"/>
<sequence>MMKKTVFLLGLTIGTLGLTACQTAPQQFNGQTGYEILERSENSATLSYTLAGRPSQDENRLQAACRQVLGTSKNYNIQIINSQEIVNPTPEQAQYGRQLGDSRTQISLSNTPDLYNSENPGAREALEARPTTVRVIRYTCS</sequence>
<evidence type="ECO:0000256" key="1">
    <source>
        <dbReference type="SAM" id="SignalP"/>
    </source>
</evidence>